<name>M1DZP3_SOLTU</name>
<dbReference type="InParanoid" id="M1DZP3"/>
<dbReference type="EnsemblPlants" id="PGSC0003DMT400096999">
    <property type="protein sequence ID" value="PGSC0003DMT400096999"/>
    <property type="gene ID" value="PGSC0003DMG400046570"/>
</dbReference>
<dbReference type="Proteomes" id="UP000011115">
    <property type="component" value="Unassembled WGS sequence"/>
</dbReference>
<dbReference type="PaxDb" id="4113-PGSC0003DMT400096999"/>
<evidence type="ECO:0000313" key="1">
    <source>
        <dbReference type="EnsemblPlants" id="PGSC0003DMT400096999"/>
    </source>
</evidence>
<sequence length="127" mass="14679">MAKTNKENEKNQILATLLTQLDFVAKQIMELDVPYKNKDRYIYPYEGKNPKEYEGGQVEETLSLILHRVKEQDKVLNEIKKILLLLNQMTASHSISIQLLETQMGHVLSRLYPTNPNIVGNCVVPRR</sequence>
<evidence type="ECO:0000313" key="2">
    <source>
        <dbReference type="Proteomes" id="UP000011115"/>
    </source>
</evidence>
<accession>M1DZP3</accession>
<reference evidence="2" key="1">
    <citation type="journal article" date="2011" name="Nature">
        <title>Genome sequence and analysis of the tuber crop potato.</title>
        <authorList>
            <consortium name="The Potato Genome Sequencing Consortium"/>
        </authorList>
    </citation>
    <scope>NUCLEOTIDE SEQUENCE [LARGE SCALE GENOMIC DNA]</scope>
    <source>
        <strain evidence="2">cv. DM1-3 516 R44</strain>
    </source>
</reference>
<reference evidence="1" key="2">
    <citation type="submission" date="2015-06" db="UniProtKB">
        <authorList>
            <consortium name="EnsemblPlants"/>
        </authorList>
    </citation>
    <scope>IDENTIFICATION</scope>
    <source>
        <strain evidence="1">DM1-3 516 R44</strain>
    </source>
</reference>
<dbReference type="Gramene" id="PGSC0003DMT400096999">
    <property type="protein sequence ID" value="PGSC0003DMT400096999"/>
    <property type="gene ID" value="PGSC0003DMG400046570"/>
</dbReference>
<organism evidence="1 2">
    <name type="scientific">Solanum tuberosum</name>
    <name type="common">Potato</name>
    <dbReference type="NCBI Taxonomy" id="4113"/>
    <lineage>
        <taxon>Eukaryota</taxon>
        <taxon>Viridiplantae</taxon>
        <taxon>Streptophyta</taxon>
        <taxon>Embryophyta</taxon>
        <taxon>Tracheophyta</taxon>
        <taxon>Spermatophyta</taxon>
        <taxon>Magnoliopsida</taxon>
        <taxon>eudicotyledons</taxon>
        <taxon>Gunneridae</taxon>
        <taxon>Pentapetalae</taxon>
        <taxon>asterids</taxon>
        <taxon>lamiids</taxon>
        <taxon>Solanales</taxon>
        <taxon>Solanaceae</taxon>
        <taxon>Solanoideae</taxon>
        <taxon>Solaneae</taxon>
        <taxon>Solanum</taxon>
    </lineage>
</organism>
<proteinExistence type="predicted"/>
<protein>
    <submittedName>
        <fullName evidence="1">Uncharacterized protein</fullName>
    </submittedName>
</protein>
<dbReference type="AlphaFoldDB" id="M1DZP3"/>
<dbReference type="HOGENOM" id="CLU_029307_9_0_1"/>
<keyword evidence="2" id="KW-1185">Reference proteome</keyword>